<reference evidence="2 3" key="1">
    <citation type="submission" date="2020-10" db="EMBL/GenBank/DDBJ databases">
        <title>Connecting structure to function with the recovery of over 1000 high-quality activated sludge metagenome-assembled genomes encoding full-length rRNA genes using long-read sequencing.</title>
        <authorList>
            <person name="Singleton C.M."/>
            <person name="Petriglieri F."/>
            <person name="Kristensen J.M."/>
            <person name="Kirkegaard R.H."/>
            <person name="Michaelsen T.Y."/>
            <person name="Andersen M.H."/>
            <person name="Karst S.M."/>
            <person name="Dueholm M.S."/>
            <person name="Nielsen P.H."/>
            <person name="Albertsen M."/>
        </authorList>
    </citation>
    <scope>NUCLEOTIDE SEQUENCE [LARGE SCALE GENOMIC DNA]</scope>
    <source>
        <strain evidence="2">OdNE_18-Q3-R46-58_MAXAC.008</strain>
    </source>
</reference>
<organism evidence="2 3">
    <name type="scientific">Candidatus Geothrix odensensis</name>
    <dbReference type="NCBI Taxonomy" id="2954440"/>
    <lineage>
        <taxon>Bacteria</taxon>
        <taxon>Pseudomonadati</taxon>
        <taxon>Acidobacteriota</taxon>
        <taxon>Holophagae</taxon>
        <taxon>Holophagales</taxon>
        <taxon>Holophagaceae</taxon>
        <taxon>Geothrix</taxon>
    </lineage>
</organism>
<evidence type="ECO:0000313" key="3">
    <source>
        <dbReference type="Proteomes" id="UP000709959"/>
    </source>
</evidence>
<accession>A0A936K5H6</accession>
<protein>
    <submittedName>
        <fullName evidence="2">Uncharacterized protein</fullName>
    </submittedName>
</protein>
<keyword evidence="1" id="KW-0812">Transmembrane</keyword>
<feature type="transmembrane region" description="Helical" evidence="1">
    <location>
        <begin position="29"/>
        <end position="54"/>
    </location>
</feature>
<dbReference type="Proteomes" id="UP000709959">
    <property type="component" value="Unassembled WGS sequence"/>
</dbReference>
<sequence>MDIHQSLNWKQIVIAVVALYAFGKGFTPIQVFVLTHPVVGLLILAGLIGSWFLYRQARRSRLQT</sequence>
<dbReference type="AlphaFoldDB" id="A0A936K5H6"/>
<keyword evidence="1" id="KW-0472">Membrane</keyword>
<comment type="caution">
    <text evidence="2">The sequence shown here is derived from an EMBL/GenBank/DDBJ whole genome shotgun (WGS) entry which is preliminary data.</text>
</comment>
<proteinExistence type="predicted"/>
<gene>
    <name evidence="2" type="ORF">IPN91_04610</name>
</gene>
<name>A0A936K5H6_9BACT</name>
<feature type="transmembrane region" description="Helical" evidence="1">
    <location>
        <begin position="7"/>
        <end position="23"/>
    </location>
</feature>
<dbReference type="EMBL" id="JADKCH010000002">
    <property type="protein sequence ID" value="MBK8571926.1"/>
    <property type="molecule type" value="Genomic_DNA"/>
</dbReference>
<keyword evidence="1" id="KW-1133">Transmembrane helix</keyword>
<evidence type="ECO:0000313" key="2">
    <source>
        <dbReference type="EMBL" id="MBK8571926.1"/>
    </source>
</evidence>
<evidence type="ECO:0000256" key="1">
    <source>
        <dbReference type="SAM" id="Phobius"/>
    </source>
</evidence>